<feature type="domain" description="F-box" evidence="1">
    <location>
        <begin position="1"/>
        <end position="46"/>
    </location>
</feature>
<name>A0A1X2GPT0_9FUNG</name>
<evidence type="ECO:0000259" key="1">
    <source>
        <dbReference type="PROSITE" id="PS50181"/>
    </source>
</evidence>
<dbReference type="AlphaFoldDB" id="A0A1X2GPT0"/>
<dbReference type="SUPFAM" id="SSF52047">
    <property type="entry name" value="RNI-like"/>
    <property type="match status" value="1"/>
</dbReference>
<dbReference type="Proteomes" id="UP000242146">
    <property type="component" value="Unassembled WGS sequence"/>
</dbReference>
<reference evidence="2 3" key="1">
    <citation type="submission" date="2016-07" db="EMBL/GenBank/DDBJ databases">
        <title>Pervasive Adenine N6-methylation of Active Genes in Fungi.</title>
        <authorList>
            <consortium name="DOE Joint Genome Institute"/>
            <person name="Mondo S.J."/>
            <person name="Dannebaum R.O."/>
            <person name="Kuo R.C."/>
            <person name="Labutti K."/>
            <person name="Haridas S."/>
            <person name="Kuo A."/>
            <person name="Salamov A."/>
            <person name="Ahrendt S.R."/>
            <person name="Lipzen A."/>
            <person name="Sullivan W."/>
            <person name="Andreopoulos W.B."/>
            <person name="Clum A."/>
            <person name="Lindquist E."/>
            <person name="Daum C."/>
            <person name="Ramamoorthy G.K."/>
            <person name="Gryganskyi A."/>
            <person name="Culley D."/>
            <person name="Magnuson J.K."/>
            <person name="James T.Y."/>
            <person name="O'Malley M.A."/>
            <person name="Stajich J.E."/>
            <person name="Spatafora J.W."/>
            <person name="Visel A."/>
            <person name="Grigoriev I.V."/>
        </authorList>
    </citation>
    <scope>NUCLEOTIDE SEQUENCE [LARGE SCALE GENOMIC DNA]</scope>
    <source>
        <strain evidence="2 3">NRRL 3301</strain>
    </source>
</reference>
<dbReference type="OrthoDB" id="4191831at2759"/>
<dbReference type="Pfam" id="PF00646">
    <property type="entry name" value="F-box"/>
    <property type="match status" value="1"/>
</dbReference>
<evidence type="ECO:0000313" key="2">
    <source>
        <dbReference type="EMBL" id="ORX58742.1"/>
    </source>
</evidence>
<accession>A0A1X2GPT0</accession>
<dbReference type="InterPro" id="IPR001810">
    <property type="entry name" value="F-box_dom"/>
</dbReference>
<sequence length="621" mass="71085">MVHITDLPYEIIEVICSNLSQHDVFVLCFTCRAIQKQANRTLYKHVTFTSAGQLKTFAAALAKPSETMASFGHNTRSLTFAFYAGIDTSILDTITRACPFVIAVDFNKCPMSMIDSTFQSCYDAILLNYTCLTSLSLAFMRNSCAKDFRLYTSKLPVSLVELSVGILKYDLSIGDVECIHERCPLLESLDFTECIRLTELPVYDLPSFKKNHVLKKLSFSKCYSEYLNGWTWLWYVGKKYGCQLKEFQINNHYDLYKQKPLTSHQQLLIHHSVITFVNQHASSLRVLKLNGLGLYAGIWYYMKKSIELGAVSSLSYLEFRSDIYKTDFDSKHGASLYGLILEHIKPSICELVLSVVHRDVDVQELCRSLGQCNHLTSLTIWEPTASKTRPKIPLPYLLNQCPQLMNLALKECGLDFSHVLMPHHLTSLTLWRISFTCDQLNNALAAMPRLRNLDLDIFTIDDHHDQQSIEHHEPRAALWNIPNPNMSITINSIFYKGLKGIRTCRLILDSRFTTPSCIWSFPVKLYLQDGKKKLSPSIFQDSFDFLSICESRKVGCLGDRVFPHERPCFFSLTLNHDHPLRHVNFNANTVIKNKKNRMTTLMDITELDDDTIDLLFNLASQ</sequence>
<evidence type="ECO:0000313" key="3">
    <source>
        <dbReference type="Proteomes" id="UP000242146"/>
    </source>
</evidence>
<dbReference type="SUPFAM" id="SSF81383">
    <property type="entry name" value="F-box domain"/>
    <property type="match status" value="1"/>
</dbReference>
<proteinExistence type="predicted"/>
<keyword evidence="3" id="KW-1185">Reference proteome</keyword>
<organism evidence="2 3">
    <name type="scientific">Hesseltinella vesiculosa</name>
    <dbReference type="NCBI Taxonomy" id="101127"/>
    <lineage>
        <taxon>Eukaryota</taxon>
        <taxon>Fungi</taxon>
        <taxon>Fungi incertae sedis</taxon>
        <taxon>Mucoromycota</taxon>
        <taxon>Mucoromycotina</taxon>
        <taxon>Mucoromycetes</taxon>
        <taxon>Mucorales</taxon>
        <taxon>Cunninghamellaceae</taxon>
        <taxon>Hesseltinella</taxon>
    </lineage>
</organism>
<comment type="caution">
    <text evidence="2">The sequence shown here is derived from an EMBL/GenBank/DDBJ whole genome shotgun (WGS) entry which is preliminary data.</text>
</comment>
<dbReference type="InterPro" id="IPR036047">
    <property type="entry name" value="F-box-like_dom_sf"/>
</dbReference>
<dbReference type="CDD" id="cd09917">
    <property type="entry name" value="F-box_SF"/>
    <property type="match status" value="1"/>
</dbReference>
<dbReference type="InterPro" id="IPR032675">
    <property type="entry name" value="LRR_dom_sf"/>
</dbReference>
<dbReference type="Gene3D" id="3.80.10.10">
    <property type="entry name" value="Ribonuclease Inhibitor"/>
    <property type="match status" value="2"/>
</dbReference>
<protein>
    <recommendedName>
        <fullName evidence="1">F-box domain-containing protein</fullName>
    </recommendedName>
</protein>
<dbReference type="PROSITE" id="PS50181">
    <property type="entry name" value="FBOX"/>
    <property type="match status" value="1"/>
</dbReference>
<dbReference type="EMBL" id="MCGT01000006">
    <property type="protein sequence ID" value="ORX58742.1"/>
    <property type="molecule type" value="Genomic_DNA"/>
</dbReference>
<gene>
    <name evidence="2" type="ORF">DM01DRAFT_1333361</name>
</gene>